<evidence type="ECO:0000256" key="1">
    <source>
        <dbReference type="ARBA" id="ARBA00022603"/>
    </source>
</evidence>
<dbReference type="GO" id="GO:0016279">
    <property type="term" value="F:protein-lysine N-methyltransferase activity"/>
    <property type="evidence" value="ECO:0007669"/>
    <property type="project" value="TreeGrafter"/>
</dbReference>
<dbReference type="RefSeq" id="WP_184654594.1">
    <property type="nucleotide sequence ID" value="NZ_JACHBU010000003.1"/>
</dbReference>
<evidence type="ECO:0000313" key="3">
    <source>
        <dbReference type="EMBL" id="MBB6508742.1"/>
    </source>
</evidence>
<dbReference type="Proteomes" id="UP000585437">
    <property type="component" value="Unassembled WGS sequence"/>
</dbReference>
<dbReference type="PANTHER" id="PTHR43648">
    <property type="entry name" value="ELECTRON TRANSFER FLAVOPROTEIN BETA SUBUNIT LYSINE METHYLTRANSFERASE"/>
    <property type="match status" value="1"/>
</dbReference>
<dbReference type="Gene3D" id="3.40.50.150">
    <property type="entry name" value="Vaccinia Virus protein VP39"/>
    <property type="match status" value="1"/>
</dbReference>
<dbReference type="Pfam" id="PF06325">
    <property type="entry name" value="PrmA"/>
    <property type="match status" value="1"/>
</dbReference>
<dbReference type="GO" id="GO:0032259">
    <property type="term" value="P:methylation"/>
    <property type="evidence" value="ECO:0007669"/>
    <property type="project" value="UniProtKB-KW"/>
</dbReference>
<organism evidence="3 4">
    <name type="scientific">Rhizobium soli</name>
    <dbReference type="NCBI Taxonomy" id="424798"/>
    <lineage>
        <taxon>Bacteria</taxon>
        <taxon>Pseudomonadati</taxon>
        <taxon>Pseudomonadota</taxon>
        <taxon>Alphaproteobacteria</taxon>
        <taxon>Hyphomicrobiales</taxon>
        <taxon>Rhizobiaceae</taxon>
        <taxon>Rhizobium/Agrobacterium group</taxon>
        <taxon>Rhizobium</taxon>
    </lineage>
</organism>
<evidence type="ECO:0000313" key="4">
    <source>
        <dbReference type="Proteomes" id="UP000585437"/>
    </source>
</evidence>
<comment type="caution">
    <text evidence="3">The sequence shown here is derived from an EMBL/GenBank/DDBJ whole genome shotgun (WGS) entry which is preliminary data.</text>
</comment>
<name>A0A7X0MRC4_9HYPH</name>
<dbReference type="InterPro" id="IPR050078">
    <property type="entry name" value="Ribosomal_L11_MeTrfase_PrmA"/>
</dbReference>
<dbReference type="EMBL" id="JACHBU010000003">
    <property type="protein sequence ID" value="MBB6508742.1"/>
    <property type="molecule type" value="Genomic_DNA"/>
</dbReference>
<reference evidence="3 4" key="1">
    <citation type="submission" date="2020-08" db="EMBL/GenBank/DDBJ databases">
        <title>The Agave Microbiome: Exploring the role of microbial communities in plant adaptations to desert environments.</title>
        <authorList>
            <person name="Partida-Martinez L.P."/>
        </authorList>
    </citation>
    <scope>NUCLEOTIDE SEQUENCE [LARGE SCALE GENOMIC DNA]</scope>
    <source>
        <strain evidence="3 4">AS3.12</strain>
    </source>
</reference>
<sequence length="214" mass="23334">MKTDPATFILANTDVTAPPHVPEIRLHLATEAHDLWLKTEEELQAIGLPPPFWAFAWAGGQGLARYILDHPGTVAGKRVLDFASGSGLVAIAAKQAAAAHVLAADIDPWTETAVRLNAAENDVEISFTSQDLIGREIEADVLLAGDVFYDRVMADLLIPWFTRLSEAGKVVLVGDPGRSYCPKDRLTEMAVYQVPVTRALEDSEVKKTTVWQFA</sequence>
<proteinExistence type="predicted"/>
<keyword evidence="4" id="KW-1185">Reference proteome</keyword>
<accession>A0A7X0MRC4</accession>
<dbReference type="PANTHER" id="PTHR43648:SF1">
    <property type="entry name" value="ELECTRON TRANSFER FLAVOPROTEIN BETA SUBUNIT LYSINE METHYLTRANSFERASE"/>
    <property type="match status" value="1"/>
</dbReference>
<dbReference type="SUPFAM" id="SSF53335">
    <property type="entry name" value="S-adenosyl-L-methionine-dependent methyltransferases"/>
    <property type="match status" value="1"/>
</dbReference>
<gene>
    <name evidence="3" type="ORF">F4695_002091</name>
</gene>
<keyword evidence="2" id="KW-0808">Transferase</keyword>
<dbReference type="InterPro" id="IPR029063">
    <property type="entry name" value="SAM-dependent_MTases_sf"/>
</dbReference>
<keyword evidence="1" id="KW-0489">Methyltransferase</keyword>
<evidence type="ECO:0000256" key="2">
    <source>
        <dbReference type="ARBA" id="ARBA00022679"/>
    </source>
</evidence>
<protein>
    <submittedName>
        <fullName evidence="3">Putative nicotinamide N-methyase</fullName>
    </submittedName>
</protein>
<dbReference type="AlphaFoldDB" id="A0A7X0MRC4"/>